<dbReference type="AlphaFoldDB" id="A0AAP0MIJ9"/>
<evidence type="ECO:0008006" key="5">
    <source>
        <dbReference type="Google" id="ProtNLM"/>
    </source>
</evidence>
<dbReference type="PROSITE" id="PS51375">
    <property type="entry name" value="PPR"/>
    <property type="match status" value="6"/>
</dbReference>
<gene>
    <name evidence="3" type="ORF">WN944_001087</name>
</gene>
<dbReference type="InterPro" id="IPR046848">
    <property type="entry name" value="E_motif"/>
</dbReference>
<reference evidence="3 4" key="1">
    <citation type="submission" date="2024-05" db="EMBL/GenBank/DDBJ databases">
        <title>Haplotype-resolved chromosome-level genome assembly of Huyou (Citrus changshanensis).</title>
        <authorList>
            <person name="Miao C."/>
            <person name="Chen W."/>
            <person name="Wu Y."/>
            <person name="Wang L."/>
            <person name="Zhao S."/>
            <person name="Grierson D."/>
            <person name="Xu C."/>
            <person name="Chen K."/>
        </authorList>
    </citation>
    <scope>NUCLEOTIDE SEQUENCE [LARGE SCALE GENOMIC DNA]</scope>
    <source>
        <strain evidence="3">01-14</strain>
        <tissue evidence="3">Leaf</tissue>
    </source>
</reference>
<comment type="caution">
    <text evidence="3">The sequence shown here is derived from an EMBL/GenBank/DDBJ whole genome shotgun (WGS) entry which is preliminary data.</text>
</comment>
<feature type="repeat" description="PPR" evidence="2">
    <location>
        <begin position="249"/>
        <end position="283"/>
    </location>
</feature>
<keyword evidence="1" id="KW-0677">Repeat</keyword>
<dbReference type="FunFam" id="1.25.40.10:FF:000158">
    <property type="entry name" value="pentatricopeptide repeat-containing protein At2g33680"/>
    <property type="match status" value="1"/>
</dbReference>
<dbReference type="PANTHER" id="PTHR24015:SF1767">
    <property type="entry name" value="OS01G0600400 PROTEIN"/>
    <property type="match status" value="1"/>
</dbReference>
<dbReference type="GO" id="GO:0003723">
    <property type="term" value="F:RNA binding"/>
    <property type="evidence" value="ECO:0007669"/>
    <property type="project" value="InterPro"/>
</dbReference>
<protein>
    <recommendedName>
        <fullName evidence="5">Pentatricopeptide repeat-containing protein</fullName>
    </recommendedName>
</protein>
<organism evidence="3 4">
    <name type="scientific">Citrus x changshan-huyou</name>
    <dbReference type="NCBI Taxonomy" id="2935761"/>
    <lineage>
        <taxon>Eukaryota</taxon>
        <taxon>Viridiplantae</taxon>
        <taxon>Streptophyta</taxon>
        <taxon>Embryophyta</taxon>
        <taxon>Tracheophyta</taxon>
        <taxon>Spermatophyta</taxon>
        <taxon>Magnoliopsida</taxon>
        <taxon>eudicotyledons</taxon>
        <taxon>Gunneridae</taxon>
        <taxon>Pentapetalae</taxon>
        <taxon>rosids</taxon>
        <taxon>malvids</taxon>
        <taxon>Sapindales</taxon>
        <taxon>Rutaceae</taxon>
        <taxon>Aurantioideae</taxon>
        <taxon>Citrus</taxon>
    </lineage>
</organism>
<dbReference type="Gene3D" id="1.25.40.10">
    <property type="entry name" value="Tetratricopeptide repeat domain"/>
    <property type="match status" value="6"/>
</dbReference>
<feature type="repeat" description="PPR" evidence="2">
    <location>
        <begin position="451"/>
        <end position="485"/>
    </location>
</feature>
<dbReference type="EMBL" id="JBCGBO010000004">
    <property type="protein sequence ID" value="KAK9208727.1"/>
    <property type="molecule type" value="Genomic_DNA"/>
</dbReference>
<dbReference type="FunFam" id="1.25.40.10:FF:001325">
    <property type="entry name" value="Tetratricopeptide repeat (TPR)-like superfamily protein"/>
    <property type="match status" value="1"/>
</dbReference>
<feature type="repeat" description="PPR" evidence="2">
    <location>
        <begin position="552"/>
        <end position="586"/>
    </location>
</feature>
<name>A0AAP0MIJ9_9ROSI</name>
<evidence type="ECO:0000256" key="2">
    <source>
        <dbReference type="PROSITE-ProRule" id="PRU00708"/>
    </source>
</evidence>
<dbReference type="FunFam" id="1.25.40.10:FF:000343">
    <property type="entry name" value="Pentatricopeptide repeat-containing protein At3g58590"/>
    <property type="match status" value="1"/>
</dbReference>
<accession>A0AAP0MIJ9</accession>
<keyword evidence="4" id="KW-1185">Reference proteome</keyword>
<dbReference type="Pfam" id="PF13041">
    <property type="entry name" value="PPR_2"/>
    <property type="match status" value="4"/>
</dbReference>
<evidence type="ECO:0000313" key="3">
    <source>
        <dbReference type="EMBL" id="KAK9208727.1"/>
    </source>
</evidence>
<proteinExistence type="predicted"/>
<dbReference type="Pfam" id="PF01535">
    <property type="entry name" value="PPR"/>
    <property type="match status" value="5"/>
</dbReference>
<dbReference type="FunFam" id="1.25.40.10:FF:000285">
    <property type="entry name" value="Pentatricopeptide repeat-containing protein, chloroplastic"/>
    <property type="match status" value="1"/>
</dbReference>
<dbReference type="Proteomes" id="UP001428341">
    <property type="component" value="Unassembled WGS sequence"/>
</dbReference>
<dbReference type="GO" id="GO:0099402">
    <property type="term" value="P:plant organ development"/>
    <property type="evidence" value="ECO:0007669"/>
    <property type="project" value="UniProtKB-ARBA"/>
</dbReference>
<dbReference type="InterPro" id="IPR002885">
    <property type="entry name" value="PPR_rpt"/>
</dbReference>
<evidence type="ECO:0000256" key="1">
    <source>
        <dbReference type="ARBA" id="ARBA00022737"/>
    </source>
</evidence>
<dbReference type="GO" id="GO:0009451">
    <property type="term" value="P:RNA modification"/>
    <property type="evidence" value="ECO:0007669"/>
    <property type="project" value="InterPro"/>
</dbReference>
<dbReference type="NCBIfam" id="TIGR00756">
    <property type="entry name" value="PPR"/>
    <property type="match status" value="5"/>
</dbReference>
<feature type="repeat" description="PPR" evidence="2">
    <location>
        <begin position="350"/>
        <end position="384"/>
    </location>
</feature>
<sequence>MPRPLSLLLPSIHKPHNTLPSLLLFTRSNTCSRALAVAEHESTDDFAENFPLEFHRVSGKIARKLNEPNARSQHEDRDYKRRLREYSSLLHDSAAKGSLKEGKLIHGHVIKCGLELDSHLWVSLINAYAKCGTFVYAQRVLNIMPQRDVVSWSALIAGFVAQGYGSDGVCLFFAMRRDGVRPNEFALATCLKACSMSHDVGFGKQVHLEAVKLGFFLDLFVGSALVDLYAKCGEMELAERVFNSMPELNVVSWNALLNGYAESGDGQKVMHLFCSMTDMEKKFSKFSLSTVLKGFANSGYIKAGQVVHAMAIRLGCALDKFFSCSLVDMYSKCGLADNALKVFYTIKDPDVVAWGAIITCLDQQGCCQEAAKIFNLMRESSVKPNQFALTSLVRATTETGDQRCGESIHAVICKYGFESDTLVGNALISMYMENRRVSCGSRVFEAIAHQDSVSWNALLSGFQDYESPDQGLRIFYQMLLKGFKPNMCTFIVILKACSSLSDVGFGKQLHAHIIKHSLDGNHVVGTSLVDMYAKSGCLEDAGVAFNRLANKDLFAYTAIITSYAQAGEAEMALKCFRKMRLKGIKPNEFTLASCLNGCSPVATLANGRLLHSIAVKTGHLLDMFVSTALVDMYAKCGSIDDAEAVFKGSVLRDTASWNMMIGGYVKHRLGEKALEAFRMMLDEGYVPDEITFVVVLPACSHMGLIEEGKKHFSSIKKIYGITPTVKHFACMIDILGHAGKFTEIENFITETKLTPNALVWENLLGACSWHGNIELYQKLKTLSQRQSSPQMPCWHGNIELDEKDAKKLLELEPKMESNYVFPSDISATQGRCNDFSGVRALLSSQGIKKEPSCSWIEVDGQVHIFKSQDGSHLKIKEIYIKLDELVENMISVGHMPIAF</sequence>
<dbReference type="PANTHER" id="PTHR24015">
    <property type="entry name" value="OS07G0578800 PROTEIN-RELATED"/>
    <property type="match status" value="1"/>
</dbReference>
<evidence type="ECO:0000313" key="4">
    <source>
        <dbReference type="Proteomes" id="UP001428341"/>
    </source>
</evidence>
<feature type="repeat" description="PPR" evidence="2">
    <location>
        <begin position="148"/>
        <end position="182"/>
    </location>
</feature>
<dbReference type="InterPro" id="IPR046960">
    <property type="entry name" value="PPR_At4g14850-like_plant"/>
</dbReference>
<dbReference type="Pfam" id="PF20431">
    <property type="entry name" value="E_motif"/>
    <property type="match status" value="1"/>
</dbReference>
<dbReference type="InterPro" id="IPR011990">
    <property type="entry name" value="TPR-like_helical_dom_sf"/>
</dbReference>
<feature type="repeat" description="PPR" evidence="2">
    <location>
        <begin position="653"/>
        <end position="687"/>
    </location>
</feature>
<dbReference type="FunFam" id="1.25.40.10:FF:000073">
    <property type="entry name" value="Pentatricopeptide repeat-containing protein chloroplastic"/>
    <property type="match status" value="1"/>
</dbReference>